<dbReference type="GO" id="GO:0008236">
    <property type="term" value="F:serine-type peptidase activity"/>
    <property type="evidence" value="ECO:0007669"/>
    <property type="project" value="UniProtKB-KW"/>
</dbReference>
<keyword evidence="2" id="KW-0645">Protease</keyword>
<keyword evidence="4" id="KW-0720">Serine protease</keyword>
<evidence type="ECO:0000256" key="3">
    <source>
        <dbReference type="ARBA" id="ARBA00022801"/>
    </source>
</evidence>
<dbReference type="Pfam" id="PF19520">
    <property type="entry name" value="Dpp_8_9_N"/>
    <property type="match status" value="1"/>
</dbReference>
<evidence type="ECO:0000259" key="5">
    <source>
        <dbReference type="Pfam" id="PF19520"/>
    </source>
</evidence>
<dbReference type="InterPro" id="IPR050278">
    <property type="entry name" value="Serine_Prot_S9B/DPPIV"/>
</dbReference>
<dbReference type="InParanoid" id="A0A6L2PMH2"/>
<reference evidence="7" key="1">
    <citation type="submission" date="2020-01" db="EMBL/GenBank/DDBJ databases">
        <title>Draft genome sequence of the Termite Coptotermes fromosanus.</title>
        <authorList>
            <person name="Itakura S."/>
            <person name="Yosikawa Y."/>
            <person name="Umezawa K."/>
        </authorList>
    </citation>
    <scope>NUCLEOTIDE SEQUENCE [LARGE SCALE GENOMIC DNA]</scope>
</reference>
<dbReference type="Gene3D" id="2.140.10.30">
    <property type="entry name" value="Dipeptidylpeptidase IV, N-terminal domain"/>
    <property type="match status" value="1"/>
</dbReference>
<dbReference type="Proteomes" id="UP000502823">
    <property type="component" value="Unassembled WGS sequence"/>
</dbReference>
<dbReference type="InterPro" id="IPR045785">
    <property type="entry name" value="Dpp_8/9_N"/>
</dbReference>
<comment type="similarity">
    <text evidence="1">Belongs to the peptidase S9B family. DPPIV subfamily.</text>
</comment>
<proteinExistence type="inferred from homology"/>
<organism evidence="6 7">
    <name type="scientific">Coptotermes formosanus</name>
    <name type="common">Formosan subterranean termite</name>
    <dbReference type="NCBI Taxonomy" id="36987"/>
    <lineage>
        <taxon>Eukaryota</taxon>
        <taxon>Metazoa</taxon>
        <taxon>Ecdysozoa</taxon>
        <taxon>Arthropoda</taxon>
        <taxon>Hexapoda</taxon>
        <taxon>Insecta</taxon>
        <taxon>Pterygota</taxon>
        <taxon>Neoptera</taxon>
        <taxon>Polyneoptera</taxon>
        <taxon>Dictyoptera</taxon>
        <taxon>Blattodea</taxon>
        <taxon>Blattoidea</taxon>
        <taxon>Termitoidae</taxon>
        <taxon>Rhinotermitidae</taxon>
        <taxon>Coptotermes</taxon>
    </lineage>
</organism>
<dbReference type="PANTHER" id="PTHR11731:SF193">
    <property type="entry name" value="DIPEPTIDYL PEPTIDASE 9"/>
    <property type="match status" value="1"/>
</dbReference>
<dbReference type="GO" id="GO:0006508">
    <property type="term" value="P:proteolysis"/>
    <property type="evidence" value="ECO:0007669"/>
    <property type="project" value="UniProtKB-KW"/>
</dbReference>
<dbReference type="AlphaFoldDB" id="A0A6L2PMH2"/>
<dbReference type="PANTHER" id="PTHR11731">
    <property type="entry name" value="PROTEASE FAMILY S9B,C DIPEPTIDYL-PEPTIDASE IV-RELATED"/>
    <property type="match status" value="1"/>
</dbReference>
<feature type="domain" description="Dipeptidyl peptidase 8 /9 ,N-terminal" evidence="5">
    <location>
        <begin position="10"/>
        <end position="119"/>
    </location>
</feature>
<dbReference type="GO" id="GO:0008239">
    <property type="term" value="F:dipeptidyl-peptidase activity"/>
    <property type="evidence" value="ECO:0007669"/>
    <property type="project" value="TreeGrafter"/>
</dbReference>
<evidence type="ECO:0000256" key="1">
    <source>
        <dbReference type="ARBA" id="ARBA00010036"/>
    </source>
</evidence>
<dbReference type="OrthoDB" id="16520at2759"/>
<dbReference type="EMBL" id="BLKM01005182">
    <property type="protein sequence ID" value="GFG33596.1"/>
    <property type="molecule type" value="Genomic_DNA"/>
</dbReference>
<evidence type="ECO:0000256" key="2">
    <source>
        <dbReference type="ARBA" id="ARBA00022670"/>
    </source>
</evidence>
<evidence type="ECO:0000313" key="7">
    <source>
        <dbReference type="Proteomes" id="UP000502823"/>
    </source>
</evidence>
<keyword evidence="7" id="KW-1185">Reference proteome</keyword>
<comment type="caution">
    <text evidence="6">The sequence shown here is derived from an EMBL/GenBank/DDBJ whole genome shotgun (WGS) entry which is preliminary data.</text>
</comment>
<evidence type="ECO:0000256" key="4">
    <source>
        <dbReference type="ARBA" id="ARBA00022825"/>
    </source>
</evidence>
<keyword evidence="3" id="KW-0378">Hydrolase</keyword>
<gene>
    <name evidence="6" type="ORF">Cfor_01069</name>
</gene>
<accession>A0A6L2PMH2</accession>
<name>A0A6L2PMH2_COPFO</name>
<sequence length="211" mass="24232">MESYEEPHSSYNGERRSWSELKNVVCDLRRQLSGLSTMVPVSVSFRTLPDGRTRIYFLSTPANGWETTLLYVDVMNGDHHTGSHRLQWLPVIEANFQNLSSMSSRFSREEQLLWERRRVATWGITSYELHQESGKLVFPAASSLFQCLDTGFMTFKTGKLERGTLRLTYAHKGGRSLADDPLSAGIPSYVMQEEFSRYQGYWWQPQCTGKA</sequence>
<protein>
    <recommendedName>
        <fullName evidence="5">Dipeptidyl peptidase 8 /9,N-terminal domain-containing protein</fullName>
    </recommendedName>
</protein>
<evidence type="ECO:0000313" key="6">
    <source>
        <dbReference type="EMBL" id="GFG33596.1"/>
    </source>
</evidence>